<sequence>MIALSKLATGLTVVFVVCLLLLLAQVSYIFCYRRRFRRQNASVESEAAGVAYTSNTNNSFTSKELLYLFCWNYQSRVEPASAPTAPPTDEEDPFSESESSLKQAVLYGQSRLLFTIKEEEREDLESEKSSSAERKSNTDQKRVSLNDCFEKTLEEPAVDTGEVEVEVEVGLEREGTPFSTPCASPPYYTPSPSPTRVDGGDQGGCFVSLQVHGG</sequence>
<keyword evidence="2" id="KW-1133">Transmembrane helix</keyword>
<protein>
    <submittedName>
        <fullName evidence="3">Uncharacterized protein</fullName>
    </submittedName>
</protein>
<dbReference type="InterPro" id="IPR045884">
    <property type="entry name" value="At5g59350-like"/>
</dbReference>
<dbReference type="PANTHER" id="PTHR34054:SF4">
    <property type="entry name" value="PROTEIN, PUTATIVE-RELATED"/>
    <property type="match status" value="1"/>
</dbReference>
<dbReference type="Proteomes" id="UP001141806">
    <property type="component" value="Unassembled WGS sequence"/>
</dbReference>
<keyword evidence="2" id="KW-0812">Transmembrane</keyword>
<comment type="caution">
    <text evidence="3">The sequence shown here is derived from an EMBL/GenBank/DDBJ whole genome shotgun (WGS) entry which is preliminary data.</text>
</comment>
<feature type="transmembrane region" description="Helical" evidence="2">
    <location>
        <begin position="12"/>
        <end position="31"/>
    </location>
</feature>
<dbReference type="PANTHER" id="PTHR34054">
    <property type="entry name" value="EXPRESSED PROTEIN"/>
    <property type="match status" value="1"/>
</dbReference>
<dbReference type="AlphaFoldDB" id="A0A9Q0KVS4"/>
<evidence type="ECO:0000256" key="1">
    <source>
        <dbReference type="SAM" id="MobiDB-lite"/>
    </source>
</evidence>
<dbReference type="EMBL" id="JAMYWD010000002">
    <property type="protein sequence ID" value="KAJ4977752.1"/>
    <property type="molecule type" value="Genomic_DNA"/>
</dbReference>
<evidence type="ECO:0000256" key="2">
    <source>
        <dbReference type="SAM" id="Phobius"/>
    </source>
</evidence>
<proteinExistence type="predicted"/>
<feature type="compositionally biased region" description="Basic and acidic residues" evidence="1">
    <location>
        <begin position="126"/>
        <end position="141"/>
    </location>
</feature>
<feature type="region of interest" description="Disordered" evidence="1">
    <location>
        <begin position="122"/>
        <end position="141"/>
    </location>
</feature>
<evidence type="ECO:0000313" key="3">
    <source>
        <dbReference type="EMBL" id="KAJ4977752.1"/>
    </source>
</evidence>
<organism evidence="3 4">
    <name type="scientific">Protea cynaroides</name>
    <dbReference type="NCBI Taxonomy" id="273540"/>
    <lineage>
        <taxon>Eukaryota</taxon>
        <taxon>Viridiplantae</taxon>
        <taxon>Streptophyta</taxon>
        <taxon>Embryophyta</taxon>
        <taxon>Tracheophyta</taxon>
        <taxon>Spermatophyta</taxon>
        <taxon>Magnoliopsida</taxon>
        <taxon>Proteales</taxon>
        <taxon>Proteaceae</taxon>
        <taxon>Protea</taxon>
    </lineage>
</organism>
<dbReference type="OrthoDB" id="784633at2759"/>
<accession>A0A9Q0KVS4</accession>
<evidence type="ECO:0000313" key="4">
    <source>
        <dbReference type="Proteomes" id="UP001141806"/>
    </source>
</evidence>
<keyword evidence="2" id="KW-0472">Membrane</keyword>
<keyword evidence="4" id="KW-1185">Reference proteome</keyword>
<name>A0A9Q0KVS4_9MAGN</name>
<feature type="compositionally biased region" description="Pro residues" evidence="1">
    <location>
        <begin position="183"/>
        <end position="193"/>
    </location>
</feature>
<reference evidence="3" key="1">
    <citation type="journal article" date="2023" name="Plant J.">
        <title>The genome of the king protea, Protea cynaroides.</title>
        <authorList>
            <person name="Chang J."/>
            <person name="Duong T.A."/>
            <person name="Schoeman C."/>
            <person name="Ma X."/>
            <person name="Roodt D."/>
            <person name="Barker N."/>
            <person name="Li Z."/>
            <person name="Van de Peer Y."/>
            <person name="Mizrachi E."/>
        </authorList>
    </citation>
    <scope>NUCLEOTIDE SEQUENCE</scope>
    <source>
        <tissue evidence="3">Young leaves</tissue>
    </source>
</reference>
<gene>
    <name evidence="3" type="ORF">NE237_008532</name>
</gene>
<feature type="region of interest" description="Disordered" evidence="1">
    <location>
        <begin position="171"/>
        <end position="202"/>
    </location>
</feature>